<accession>A0ABQ6CMJ7</accession>
<organism evidence="1 2">
    <name type="scientific">Labrys miyagiensis</name>
    <dbReference type="NCBI Taxonomy" id="346912"/>
    <lineage>
        <taxon>Bacteria</taxon>
        <taxon>Pseudomonadati</taxon>
        <taxon>Pseudomonadota</taxon>
        <taxon>Alphaproteobacteria</taxon>
        <taxon>Hyphomicrobiales</taxon>
        <taxon>Xanthobacteraceae</taxon>
        <taxon>Labrys</taxon>
    </lineage>
</organism>
<evidence type="ECO:0008006" key="3">
    <source>
        <dbReference type="Google" id="ProtNLM"/>
    </source>
</evidence>
<name>A0ABQ6CMJ7_9HYPH</name>
<reference evidence="2" key="1">
    <citation type="journal article" date="2019" name="Int. J. Syst. Evol. Microbiol.">
        <title>The Global Catalogue of Microorganisms (GCM) 10K type strain sequencing project: providing services to taxonomists for standard genome sequencing and annotation.</title>
        <authorList>
            <consortium name="The Broad Institute Genomics Platform"/>
            <consortium name="The Broad Institute Genome Sequencing Center for Infectious Disease"/>
            <person name="Wu L."/>
            <person name="Ma J."/>
        </authorList>
    </citation>
    <scope>NUCLEOTIDE SEQUENCE [LARGE SCALE GENOMIC DNA]</scope>
    <source>
        <strain evidence="2">NBRC 101365</strain>
    </source>
</reference>
<dbReference type="EMBL" id="BSPC01000051">
    <property type="protein sequence ID" value="GLS21556.1"/>
    <property type="molecule type" value="Genomic_DNA"/>
</dbReference>
<keyword evidence="2" id="KW-1185">Reference proteome</keyword>
<proteinExistence type="predicted"/>
<sequence length="84" mass="8857">MARVTYYVVQPFIRDAEGDLVAGDAMEAPASNAAKHRAAFAVAAGDFIGAIAFARTGDPQFGDFDDAIILGKYGETPESVAFLE</sequence>
<gene>
    <name evidence="1" type="ORF">GCM10007874_45730</name>
</gene>
<comment type="caution">
    <text evidence="1">The sequence shown here is derived from an EMBL/GenBank/DDBJ whole genome shotgun (WGS) entry which is preliminary data.</text>
</comment>
<dbReference type="Proteomes" id="UP001156882">
    <property type="component" value="Unassembled WGS sequence"/>
</dbReference>
<protein>
    <recommendedName>
        <fullName evidence="3">YCII-related domain-containing protein</fullName>
    </recommendedName>
</protein>
<evidence type="ECO:0000313" key="1">
    <source>
        <dbReference type="EMBL" id="GLS21556.1"/>
    </source>
</evidence>
<evidence type="ECO:0000313" key="2">
    <source>
        <dbReference type="Proteomes" id="UP001156882"/>
    </source>
</evidence>